<dbReference type="Pfam" id="PF01636">
    <property type="entry name" value="APH"/>
    <property type="match status" value="1"/>
</dbReference>
<dbReference type="Gene3D" id="3.90.1200.10">
    <property type="match status" value="1"/>
</dbReference>
<proteinExistence type="predicted"/>
<dbReference type="CDD" id="cd05120">
    <property type="entry name" value="APH_ChoK_like"/>
    <property type="match status" value="1"/>
</dbReference>
<dbReference type="Proteomes" id="UP001147760">
    <property type="component" value="Unassembled WGS sequence"/>
</dbReference>
<reference evidence="3" key="1">
    <citation type="submission" date="2022-12" db="EMBL/GenBank/DDBJ databases">
        <authorList>
            <person name="Petersen C."/>
        </authorList>
    </citation>
    <scope>NUCLEOTIDE SEQUENCE</scope>
    <source>
        <strain evidence="3">IBT 17660</strain>
    </source>
</reference>
<evidence type="ECO:0000256" key="1">
    <source>
        <dbReference type="SAM" id="MobiDB-lite"/>
    </source>
</evidence>
<dbReference type="PANTHER" id="PTHR21310">
    <property type="entry name" value="AMINOGLYCOSIDE PHOSPHOTRANSFERASE-RELATED-RELATED"/>
    <property type="match status" value="1"/>
</dbReference>
<gene>
    <name evidence="3" type="ORF">N7530_010000</name>
</gene>
<dbReference type="AlphaFoldDB" id="A0A9X0BIQ1"/>
<evidence type="ECO:0000313" key="3">
    <source>
        <dbReference type="EMBL" id="KAJ5466213.1"/>
    </source>
</evidence>
<feature type="domain" description="Aminoglycoside phosphotransferase" evidence="2">
    <location>
        <begin position="96"/>
        <end position="266"/>
    </location>
</feature>
<dbReference type="PANTHER" id="PTHR21310:SF15">
    <property type="entry name" value="AMINOGLYCOSIDE PHOSPHOTRANSFERASE DOMAIN-CONTAINING PROTEIN"/>
    <property type="match status" value="1"/>
</dbReference>
<dbReference type="InterPro" id="IPR011009">
    <property type="entry name" value="Kinase-like_dom_sf"/>
</dbReference>
<protein>
    <recommendedName>
        <fullName evidence="2">Aminoglycoside phosphotransferase domain-containing protein</fullName>
    </recommendedName>
</protein>
<dbReference type="InterPro" id="IPR002575">
    <property type="entry name" value="Aminoglycoside_PTrfase"/>
</dbReference>
<reference evidence="3" key="2">
    <citation type="journal article" date="2023" name="IMA Fungus">
        <title>Comparative genomic study of the Penicillium genus elucidates a diverse pangenome and 15 lateral gene transfer events.</title>
        <authorList>
            <person name="Petersen C."/>
            <person name="Sorensen T."/>
            <person name="Nielsen M.R."/>
            <person name="Sondergaard T.E."/>
            <person name="Sorensen J.L."/>
            <person name="Fitzpatrick D.A."/>
            <person name="Frisvad J.C."/>
            <person name="Nielsen K.L."/>
        </authorList>
    </citation>
    <scope>NUCLEOTIDE SEQUENCE</scope>
    <source>
        <strain evidence="3">IBT 17660</strain>
    </source>
</reference>
<dbReference type="InterPro" id="IPR051678">
    <property type="entry name" value="AGP_Transferase"/>
</dbReference>
<keyword evidence="4" id="KW-1185">Reference proteome</keyword>
<organism evidence="3 4">
    <name type="scientific">Penicillium desertorum</name>
    <dbReference type="NCBI Taxonomy" id="1303715"/>
    <lineage>
        <taxon>Eukaryota</taxon>
        <taxon>Fungi</taxon>
        <taxon>Dikarya</taxon>
        <taxon>Ascomycota</taxon>
        <taxon>Pezizomycotina</taxon>
        <taxon>Eurotiomycetes</taxon>
        <taxon>Eurotiomycetidae</taxon>
        <taxon>Eurotiales</taxon>
        <taxon>Aspergillaceae</taxon>
        <taxon>Penicillium</taxon>
    </lineage>
</organism>
<evidence type="ECO:0000259" key="2">
    <source>
        <dbReference type="Pfam" id="PF01636"/>
    </source>
</evidence>
<feature type="region of interest" description="Disordered" evidence="1">
    <location>
        <begin position="1"/>
        <end position="24"/>
    </location>
</feature>
<dbReference type="OrthoDB" id="8300194at2759"/>
<accession>A0A9X0BIQ1</accession>
<dbReference type="SUPFAM" id="SSF56112">
    <property type="entry name" value="Protein kinase-like (PK-like)"/>
    <property type="match status" value="1"/>
</dbReference>
<evidence type="ECO:0000313" key="4">
    <source>
        <dbReference type="Proteomes" id="UP001147760"/>
    </source>
</evidence>
<comment type="caution">
    <text evidence="3">The sequence shown here is derived from an EMBL/GenBank/DDBJ whole genome shotgun (WGS) entry which is preliminary data.</text>
</comment>
<dbReference type="EMBL" id="JAPWDO010000006">
    <property type="protein sequence ID" value="KAJ5466213.1"/>
    <property type="molecule type" value="Genomic_DNA"/>
</dbReference>
<name>A0A9X0BIQ1_9EURO</name>
<sequence>MYLNPTDEATEVDATKEASETSDSDEINCYSLDSKSEALKIQEDAHFNLDACASSTEPTIGATGPSAQSFFSRSAGVIPPSHEVINIHFIKQNTTIPVPSTVQEWTEGEKYFQIVERVPGVPLEEIWPSIPQPDRERLARQTAEYLGQLRSFHSAKMESLHGQPLWCPHLFNDDNLGVTHGPLSTAEELWDVLAKSLSDKVPEVVKLRLRDRMPSPHPWTFTHGDLTNCNIIVDPVKFELSGLIDWEGSGYYPVWWEFMGASFGFGEDDLEWKRLLLGNMTNQKEARTWFLEFRSFGSRAGDTETETRLKVLKECGIDEDREI</sequence>